<dbReference type="InterPro" id="IPR036890">
    <property type="entry name" value="HATPase_C_sf"/>
</dbReference>
<dbReference type="Gene3D" id="3.40.50.2300">
    <property type="match status" value="1"/>
</dbReference>
<dbReference type="PANTHER" id="PTHR45339">
    <property type="entry name" value="HYBRID SIGNAL TRANSDUCTION HISTIDINE KINASE J"/>
    <property type="match status" value="1"/>
</dbReference>
<dbReference type="Pfam" id="PF13426">
    <property type="entry name" value="PAS_9"/>
    <property type="match status" value="1"/>
</dbReference>
<keyword evidence="9" id="KW-0902">Two-component regulatory system</keyword>
<dbReference type="Pfam" id="PF00512">
    <property type="entry name" value="HisKA"/>
    <property type="match status" value="1"/>
</dbReference>
<evidence type="ECO:0000256" key="7">
    <source>
        <dbReference type="ARBA" id="ARBA00022777"/>
    </source>
</evidence>
<feature type="domain" description="Response regulatory" evidence="15">
    <location>
        <begin position="10"/>
        <end position="126"/>
    </location>
</feature>
<dbReference type="GO" id="GO:0016020">
    <property type="term" value="C:membrane"/>
    <property type="evidence" value="ECO:0007669"/>
    <property type="project" value="UniProtKB-SubCell"/>
</dbReference>
<evidence type="ECO:0000256" key="3">
    <source>
        <dbReference type="ARBA" id="ARBA00012438"/>
    </source>
</evidence>
<evidence type="ECO:0000256" key="12">
    <source>
        <dbReference type="PROSITE-ProRule" id="PRU00169"/>
    </source>
</evidence>
<evidence type="ECO:0000256" key="1">
    <source>
        <dbReference type="ARBA" id="ARBA00000085"/>
    </source>
</evidence>
<keyword evidence="11" id="KW-0131">Cell cycle</keyword>
<comment type="caution">
    <text evidence="12">Lacks conserved residue(s) required for the propagation of feature annotation.</text>
</comment>
<evidence type="ECO:0000256" key="2">
    <source>
        <dbReference type="ARBA" id="ARBA00004370"/>
    </source>
</evidence>
<dbReference type="PROSITE" id="PS50112">
    <property type="entry name" value="PAS"/>
    <property type="match status" value="1"/>
</dbReference>
<dbReference type="CDD" id="cd00130">
    <property type="entry name" value="PAS"/>
    <property type="match status" value="1"/>
</dbReference>
<dbReference type="InterPro" id="IPR001610">
    <property type="entry name" value="PAC"/>
</dbReference>
<evidence type="ECO:0000256" key="9">
    <source>
        <dbReference type="ARBA" id="ARBA00023012"/>
    </source>
</evidence>
<evidence type="ECO:0000259" key="17">
    <source>
        <dbReference type="PROSITE" id="PS50113"/>
    </source>
</evidence>
<feature type="domain" description="PAC" evidence="17">
    <location>
        <begin position="225"/>
        <end position="278"/>
    </location>
</feature>
<keyword evidence="6" id="KW-0547">Nucleotide-binding</keyword>
<dbReference type="PROSITE" id="PS50113">
    <property type="entry name" value="PAC"/>
    <property type="match status" value="1"/>
</dbReference>
<dbReference type="AlphaFoldDB" id="A0A2G6E8Z0"/>
<protein>
    <recommendedName>
        <fullName evidence="3">histidine kinase</fullName>
        <ecNumber evidence="3">2.7.13.3</ecNumber>
    </recommendedName>
</protein>
<dbReference type="SUPFAM" id="SSF55874">
    <property type="entry name" value="ATPase domain of HSP90 chaperone/DNA topoisomerase II/histidine kinase"/>
    <property type="match status" value="1"/>
</dbReference>
<organism evidence="18 19">
    <name type="scientific">candidate division KSB3 bacterium</name>
    <dbReference type="NCBI Taxonomy" id="2044937"/>
    <lineage>
        <taxon>Bacteria</taxon>
        <taxon>candidate division KSB3</taxon>
    </lineage>
</organism>
<sequence length="622" mass="69963">MISHDAAHQRILIVNDAPVMLNILCPMLTDHGYRVYPALSGELALKFLEKNLVDLILLEILMPQIDSYELCRRLKVNERTRDIPVIFLSRHNGACDKVKAFEAGGVDYICKPFHPEEVLTRVKTHLKLCSVQQQLSQQNMRLHKEIRERHQIEQRLLHLEKAIETAQIGITISDPSGKILYSNPADATMHGYTVQELIGQSSSIFAARNSGQAQAPENFETISPNTKRIRQNRRKDASEFPVELISSPIYDAQGGYLGRVTVCEDITERQKAEQDLQCAKESAESASRAKGLFLANMSHELRTPLNSILGFTQLMINQPFHAEESLNYLQTIKNSGEHLLNLIDEVLDYSKIEARRVSLYAKSFNLYHLLDDTIKMFRLKVRHNPQVQILFERDEHVPQYICTDEVKLRQVLINLLQNAVKFTASGSISLRVSLKQVKEEQNQIHVQFELEDTGIGIGPEEIGSVFEAFGQANAGKHIHGGTGLGLAISRKFVQLMGGDISVNSRLEEGSLFTFYICCQEGSVTEESTTAEEHAAVPDDNESWTETDGPDMDRGPSDAEMREALTAFDPELLKDFEQALATADISEILSVLEQIKQKNAALESSLHKLVENFEYNTLLSLLP</sequence>
<dbReference type="InterPro" id="IPR000014">
    <property type="entry name" value="PAS"/>
</dbReference>
<evidence type="ECO:0000256" key="5">
    <source>
        <dbReference type="ARBA" id="ARBA00022679"/>
    </source>
</evidence>
<dbReference type="Gene3D" id="3.30.565.10">
    <property type="entry name" value="Histidine kinase-like ATPase, C-terminal domain"/>
    <property type="match status" value="1"/>
</dbReference>
<dbReference type="InterPro" id="IPR000700">
    <property type="entry name" value="PAS-assoc_C"/>
</dbReference>
<keyword evidence="10" id="KW-0472">Membrane</keyword>
<feature type="domain" description="Histidine kinase" evidence="14">
    <location>
        <begin position="296"/>
        <end position="520"/>
    </location>
</feature>
<reference evidence="18 19" key="1">
    <citation type="submission" date="2017-10" db="EMBL/GenBank/DDBJ databases">
        <title>Novel microbial diversity and functional potential in the marine mammal oral microbiome.</title>
        <authorList>
            <person name="Dudek N.K."/>
            <person name="Sun C.L."/>
            <person name="Burstein D."/>
            <person name="Kantor R.S."/>
            <person name="Aliaga Goltsman D.S."/>
            <person name="Bik E.M."/>
            <person name="Thomas B.C."/>
            <person name="Banfield J.F."/>
            <person name="Relman D.A."/>
        </authorList>
    </citation>
    <scope>NUCLEOTIDE SEQUENCE [LARGE SCALE GENOMIC DNA]</scope>
    <source>
        <strain evidence="18">DOLZORAL124_49_17</strain>
    </source>
</reference>
<dbReference type="PROSITE" id="PS50110">
    <property type="entry name" value="RESPONSE_REGULATORY"/>
    <property type="match status" value="1"/>
</dbReference>
<proteinExistence type="predicted"/>
<feature type="region of interest" description="Disordered" evidence="13">
    <location>
        <begin position="526"/>
        <end position="553"/>
    </location>
</feature>
<accession>A0A2G6E8Z0</accession>
<dbReference type="SUPFAM" id="SSF52172">
    <property type="entry name" value="CheY-like"/>
    <property type="match status" value="1"/>
</dbReference>
<dbReference type="FunFam" id="1.10.287.130:FF:000038">
    <property type="entry name" value="Sensory transduction histidine kinase"/>
    <property type="match status" value="1"/>
</dbReference>
<dbReference type="Pfam" id="PF02518">
    <property type="entry name" value="HATPase_c"/>
    <property type="match status" value="1"/>
</dbReference>
<evidence type="ECO:0000313" key="19">
    <source>
        <dbReference type="Proteomes" id="UP000229740"/>
    </source>
</evidence>
<keyword evidence="8" id="KW-0067">ATP-binding</keyword>
<comment type="subcellular location">
    <subcellularLocation>
        <location evidence="2">Membrane</location>
    </subcellularLocation>
</comment>
<dbReference type="InterPro" id="IPR011006">
    <property type="entry name" value="CheY-like_superfamily"/>
</dbReference>
<keyword evidence="7" id="KW-0418">Kinase</keyword>
<dbReference type="GO" id="GO:0000155">
    <property type="term" value="F:phosphorelay sensor kinase activity"/>
    <property type="evidence" value="ECO:0007669"/>
    <property type="project" value="InterPro"/>
</dbReference>
<evidence type="ECO:0000256" key="6">
    <source>
        <dbReference type="ARBA" id="ARBA00022741"/>
    </source>
</evidence>
<dbReference type="FunFam" id="3.30.565.10:FF:000010">
    <property type="entry name" value="Sensor histidine kinase RcsC"/>
    <property type="match status" value="1"/>
</dbReference>
<evidence type="ECO:0000259" key="15">
    <source>
        <dbReference type="PROSITE" id="PS50110"/>
    </source>
</evidence>
<evidence type="ECO:0000256" key="10">
    <source>
        <dbReference type="ARBA" id="ARBA00023136"/>
    </source>
</evidence>
<keyword evidence="5" id="KW-0808">Transferase</keyword>
<dbReference type="PROSITE" id="PS50109">
    <property type="entry name" value="HIS_KIN"/>
    <property type="match status" value="1"/>
</dbReference>
<feature type="compositionally biased region" description="Acidic residues" evidence="13">
    <location>
        <begin position="538"/>
        <end position="549"/>
    </location>
</feature>
<evidence type="ECO:0000259" key="14">
    <source>
        <dbReference type="PROSITE" id="PS50109"/>
    </source>
</evidence>
<dbReference type="Proteomes" id="UP000229740">
    <property type="component" value="Unassembled WGS sequence"/>
</dbReference>
<dbReference type="InterPro" id="IPR003661">
    <property type="entry name" value="HisK_dim/P_dom"/>
</dbReference>
<dbReference type="InterPro" id="IPR035965">
    <property type="entry name" value="PAS-like_dom_sf"/>
</dbReference>
<dbReference type="SMART" id="SM00448">
    <property type="entry name" value="REC"/>
    <property type="match status" value="1"/>
</dbReference>
<dbReference type="CDD" id="cd00082">
    <property type="entry name" value="HisKA"/>
    <property type="match status" value="1"/>
</dbReference>
<dbReference type="Gene3D" id="1.10.287.130">
    <property type="match status" value="1"/>
</dbReference>
<dbReference type="InterPro" id="IPR003594">
    <property type="entry name" value="HATPase_dom"/>
</dbReference>
<keyword evidence="4" id="KW-0597">Phosphoprotein</keyword>
<evidence type="ECO:0000313" key="18">
    <source>
        <dbReference type="EMBL" id="PID58322.1"/>
    </source>
</evidence>
<feature type="domain" description="PAS" evidence="16">
    <location>
        <begin position="155"/>
        <end position="233"/>
    </location>
</feature>
<dbReference type="PANTHER" id="PTHR45339:SF1">
    <property type="entry name" value="HYBRID SIGNAL TRANSDUCTION HISTIDINE KINASE J"/>
    <property type="match status" value="1"/>
</dbReference>
<gene>
    <name evidence="18" type="ORF">CSB45_04445</name>
</gene>
<dbReference type="InterPro" id="IPR005467">
    <property type="entry name" value="His_kinase_dom"/>
</dbReference>
<evidence type="ECO:0000256" key="4">
    <source>
        <dbReference type="ARBA" id="ARBA00022553"/>
    </source>
</evidence>
<comment type="caution">
    <text evidence="18">The sequence shown here is derived from an EMBL/GenBank/DDBJ whole genome shotgun (WGS) entry which is preliminary data.</text>
</comment>
<dbReference type="SUPFAM" id="SSF55785">
    <property type="entry name" value="PYP-like sensor domain (PAS domain)"/>
    <property type="match status" value="1"/>
</dbReference>
<dbReference type="InterPro" id="IPR004358">
    <property type="entry name" value="Sig_transdc_His_kin-like_C"/>
</dbReference>
<evidence type="ECO:0000259" key="16">
    <source>
        <dbReference type="PROSITE" id="PS50112"/>
    </source>
</evidence>
<dbReference type="CDD" id="cd16922">
    <property type="entry name" value="HATPase_EvgS-ArcB-TorS-like"/>
    <property type="match status" value="1"/>
</dbReference>
<dbReference type="EMBL" id="PDPS01000023">
    <property type="protein sequence ID" value="PID58322.1"/>
    <property type="molecule type" value="Genomic_DNA"/>
</dbReference>
<dbReference type="SUPFAM" id="SSF47384">
    <property type="entry name" value="Homodimeric domain of signal transducing histidine kinase"/>
    <property type="match status" value="1"/>
</dbReference>
<dbReference type="PRINTS" id="PR00344">
    <property type="entry name" value="BCTRLSENSOR"/>
</dbReference>
<name>A0A2G6E8Z0_9BACT</name>
<evidence type="ECO:0000256" key="8">
    <source>
        <dbReference type="ARBA" id="ARBA00022840"/>
    </source>
</evidence>
<dbReference type="InterPro" id="IPR036097">
    <property type="entry name" value="HisK_dim/P_sf"/>
</dbReference>
<dbReference type="GO" id="GO:0005524">
    <property type="term" value="F:ATP binding"/>
    <property type="evidence" value="ECO:0007669"/>
    <property type="project" value="UniProtKB-KW"/>
</dbReference>
<dbReference type="SMART" id="SM00388">
    <property type="entry name" value="HisKA"/>
    <property type="match status" value="1"/>
</dbReference>
<dbReference type="InterPro" id="IPR001789">
    <property type="entry name" value="Sig_transdc_resp-reg_receiver"/>
</dbReference>
<dbReference type="SMART" id="SM00086">
    <property type="entry name" value="PAC"/>
    <property type="match status" value="1"/>
</dbReference>
<dbReference type="SMART" id="SM00091">
    <property type="entry name" value="PAS"/>
    <property type="match status" value="1"/>
</dbReference>
<dbReference type="SMART" id="SM00387">
    <property type="entry name" value="HATPase_c"/>
    <property type="match status" value="1"/>
</dbReference>
<evidence type="ECO:0000256" key="11">
    <source>
        <dbReference type="ARBA" id="ARBA00023306"/>
    </source>
</evidence>
<evidence type="ECO:0000256" key="13">
    <source>
        <dbReference type="SAM" id="MobiDB-lite"/>
    </source>
</evidence>
<dbReference type="NCBIfam" id="TIGR00229">
    <property type="entry name" value="sensory_box"/>
    <property type="match status" value="1"/>
</dbReference>
<dbReference type="Pfam" id="PF00072">
    <property type="entry name" value="Response_reg"/>
    <property type="match status" value="1"/>
</dbReference>
<comment type="catalytic activity">
    <reaction evidence="1">
        <text>ATP + protein L-histidine = ADP + protein N-phospho-L-histidine.</text>
        <dbReference type="EC" id="2.7.13.3"/>
    </reaction>
</comment>
<dbReference type="EC" id="2.7.13.3" evidence="3"/>
<dbReference type="Gene3D" id="3.30.450.20">
    <property type="entry name" value="PAS domain"/>
    <property type="match status" value="1"/>
</dbReference>